<proteinExistence type="predicted"/>
<protein>
    <submittedName>
        <fullName evidence="3">Tetratricopeptide repeat protein</fullName>
    </submittedName>
</protein>
<evidence type="ECO:0000256" key="2">
    <source>
        <dbReference type="SAM" id="SignalP"/>
    </source>
</evidence>
<organism evidence="3 4">
    <name type="scientific">Chloracidobacterium validum</name>
    <dbReference type="NCBI Taxonomy" id="2821543"/>
    <lineage>
        <taxon>Bacteria</taxon>
        <taxon>Pseudomonadati</taxon>
        <taxon>Acidobacteriota</taxon>
        <taxon>Terriglobia</taxon>
        <taxon>Terriglobales</taxon>
        <taxon>Acidobacteriaceae</taxon>
        <taxon>Chloracidobacterium</taxon>
    </lineage>
</organism>
<dbReference type="RefSeq" id="WP_211428710.1">
    <property type="nucleotide sequence ID" value="NZ_CP072648.1"/>
</dbReference>
<feature type="repeat" description="TPR" evidence="1">
    <location>
        <begin position="196"/>
        <end position="229"/>
    </location>
</feature>
<dbReference type="PROSITE" id="PS50005">
    <property type="entry name" value="TPR"/>
    <property type="match status" value="1"/>
</dbReference>
<dbReference type="InterPro" id="IPR011990">
    <property type="entry name" value="TPR-like_helical_dom_sf"/>
</dbReference>
<dbReference type="Pfam" id="PF13424">
    <property type="entry name" value="TPR_12"/>
    <property type="match status" value="1"/>
</dbReference>
<dbReference type="Gene3D" id="1.25.40.10">
    <property type="entry name" value="Tetratricopeptide repeat domain"/>
    <property type="match status" value="1"/>
</dbReference>
<feature type="signal peptide" evidence="2">
    <location>
        <begin position="1"/>
        <end position="20"/>
    </location>
</feature>
<name>A0ABX8BAX6_9BACT</name>
<keyword evidence="2" id="KW-0732">Signal</keyword>
<evidence type="ECO:0000313" key="4">
    <source>
        <dbReference type="Proteomes" id="UP000676506"/>
    </source>
</evidence>
<dbReference type="Proteomes" id="UP000676506">
    <property type="component" value="Chromosome 1"/>
</dbReference>
<evidence type="ECO:0000256" key="1">
    <source>
        <dbReference type="PROSITE-ProRule" id="PRU00339"/>
    </source>
</evidence>
<dbReference type="SUPFAM" id="SSF48452">
    <property type="entry name" value="TPR-like"/>
    <property type="match status" value="2"/>
</dbReference>
<dbReference type="EMBL" id="CP072648">
    <property type="protein sequence ID" value="QUW02819.1"/>
    <property type="molecule type" value="Genomic_DNA"/>
</dbReference>
<keyword evidence="4" id="KW-1185">Reference proteome</keyword>
<dbReference type="InterPro" id="IPR019734">
    <property type="entry name" value="TPR_rpt"/>
</dbReference>
<keyword evidence="1" id="KW-0802">TPR repeat</keyword>
<dbReference type="SMART" id="SM00028">
    <property type="entry name" value="TPR"/>
    <property type="match status" value="4"/>
</dbReference>
<accession>A0ABX8BAX6</accession>
<dbReference type="Pfam" id="PF13174">
    <property type="entry name" value="TPR_6"/>
    <property type="match status" value="1"/>
</dbReference>
<sequence>MSYTRLIIVWFCCLTTLSLAQVTSGTKPKLRYGDPGYVGARITFDCQSCALPDVIQGILVKAGIRFDFPDANQWQRVADTVVVQDEPWDAILNTVLARHQLEATWSELGRLVIARRMTPVATGPGKLGQLLTGLPAVPPSVVTLNTASRAIEAERFFKEGIGYFLLANPDDSRVALTRFAWATRIFDDVEYAGREASALYMLGAVFLDLGQPDKAREAFARARDFGQNAGNQRAVLLSEVGIAYLNLLAGQAPDVAQRAATAGLEFVQNLTARTNLSGRTLVDRELDALLATAAGRIFFRLGDIEAAYQAFEKGFEAFTALEDGARGAIENAVWLEQSALRLGRRTEAQRVIEAGRGIQRAARSTRLQIAFLAWMGVVYGETGDLKKAVELQREALSALRQSPDRALEIGLQWNLANTQAALRNYTDARQSYEAVLQLCEKDADPFWRDQVRSALVRLP</sequence>
<evidence type="ECO:0000313" key="3">
    <source>
        <dbReference type="EMBL" id="QUW02819.1"/>
    </source>
</evidence>
<reference evidence="3 4" key="1">
    <citation type="submission" date="2021-03" db="EMBL/GenBank/DDBJ databases">
        <title>Genomic and phenotypic characterization of Chloracidobacterium isolates provides evidence for multiple species.</title>
        <authorList>
            <person name="Saini M.K."/>
            <person name="Costas A.M.G."/>
            <person name="Tank M."/>
            <person name="Bryant D.A."/>
        </authorList>
    </citation>
    <scope>NUCLEOTIDE SEQUENCE [LARGE SCALE GENOMIC DNA]</scope>
    <source>
        <strain evidence="3 4">BV2-C</strain>
    </source>
</reference>
<gene>
    <name evidence="3" type="ORF">J8C06_10870</name>
</gene>
<feature type="chain" id="PRO_5045502170" evidence="2">
    <location>
        <begin position="21"/>
        <end position="459"/>
    </location>
</feature>